<proteinExistence type="predicted"/>
<dbReference type="Proteomes" id="UP000636709">
    <property type="component" value="Unassembled WGS sequence"/>
</dbReference>
<sequence length="134" mass="14153">MAATTREHTPTSPAPSSAWLLRHRRLATGGRSPRAAAVEVHPDSASAALHHKSPATLSVLTSLVSLHLSDNALTGGGPGDALMALRMGDMASLTFLDLSANNISGGLPSSFAIYDEEDERALFVKKQALWYDSD</sequence>
<accession>A0A835C2I7</accession>
<reference evidence="1" key="1">
    <citation type="submission" date="2020-07" db="EMBL/GenBank/DDBJ databases">
        <title>Genome sequence and genetic diversity analysis of an under-domesticated orphan crop, white fonio (Digitaria exilis).</title>
        <authorList>
            <person name="Bennetzen J.L."/>
            <person name="Chen S."/>
            <person name="Ma X."/>
            <person name="Wang X."/>
            <person name="Yssel A.E.J."/>
            <person name="Chaluvadi S.R."/>
            <person name="Johnson M."/>
            <person name="Gangashetty P."/>
            <person name="Hamidou F."/>
            <person name="Sanogo M.D."/>
            <person name="Zwaenepoel A."/>
            <person name="Wallace J."/>
            <person name="Van De Peer Y."/>
            <person name="Van Deynze A."/>
        </authorList>
    </citation>
    <scope>NUCLEOTIDE SEQUENCE</scope>
    <source>
        <tissue evidence="1">Leaves</tissue>
    </source>
</reference>
<evidence type="ECO:0000313" key="2">
    <source>
        <dbReference type="Proteomes" id="UP000636709"/>
    </source>
</evidence>
<name>A0A835C2I7_9POAL</name>
<dbReference type="Pfam" id="PF00560">
    <property type="entry name" value="LRR_1"/>
    <property type="match status" value="2"/>
</dbReference>
<comment type="caution">
    <text evidence="1">The sequence shown here is derived from an EMBL/GenBank/DDBJ whole genome shotgun (WGS) entry which is preliminary data.</text>
</comment>
<dbReference type="InterPro" id="IPR032675">
    <property type="entry name" value="LRR_dom_sf"/>
</dbReference>
<organism evidence="1 2">
    <name type="scientific">Digitaria exilis</name>
    <dbReference type="NCBI Taxonomy" id="1010633"/>
    <lineage>
        <taxon>Eukaryota</taxon>
        <taxon>Viridiplantae</taxon>
        <taxon>Streptophyta</taxon>
        <taxon>Embryophyta</taxon>
        <taxon>Tracheophyta</taxon>
        <taxon>Spermatophyta</taxon>
        <taxon>Magnoliopsida</taxon>
        <taxon>Liliopsida</taxon>
        <taxon>Poales</taxon>
        <taxon>Poaceae</taxon>
        <taxon>PACMAD clade</taxon>
        <taxon>Panicoideae</taxon>
        <taxon>Panicodae</taxon>
        <taxon>Paniceae</taxon>
        <taxon>Anthephorinae</taxon>
        <taxon>Digitaria</taxon>
    </lineage>
</organism>
<protein>
    <submittedName>
        <fullName evidence="1">Uncharacterized protein</fullName>
    </submittedName>
</protein>
<dbReference type="EMBL" id="JACEFO010001695">
    <property type="protein sequence ID" value="KAF8720526.1"/>
    <property type="molecule type" value="Genomic_DNA"/>
</dbReference>
<gene>
    <name evidence="1" type="ORF">HU200_023777</name>
</gene>
<dbReference type="AlphaFoldDB" id="A0A835C2I7"/>
<evidence type="ECO:0000313" key="1">
    <source>
        <dbReference type="EMBL" id="KAF8720526.1"/>
    </source>
</evidence>
<dbReference type="SUPFAM" id="SSF52058">
    <property type="entry name" value="L domain-like"/>
    <property type="match status" value="1"/>
</dbReference>
<keyword evidence="2" id="KW-1185">Reference proteome</keyword>
<dbReference type="InterPro" id="IPR001611">
    <property type="entry name" value="Leu-rich_rpt"/>
</dbReference>
<dbReference type="Gene3D" id="3.80.10.10">
    <property type="entry name" value="Ribonuclease Inhibitor"/>
    <property type="match status" value="1"/>
</dbReference>